<proteinExistence type="predicted"/>
<dbReference type="Proteomes" id="UP000704762">
    <property type="component" value="Unassembled WGS sequence"/>
</dbReference>
<dbReference type="RefSeq" id="WP_204919969.1">
    <property type="nucleotide sequence ID" value="NZ_BAAAQP010000003.1"/>
</dbReference>
<comment type="caution">
    <text evidence="2">The sequence shown here is derived from an EMBL/GenBank/DDBJ whole genome shotgun (WGS) entry which is preliminary data.</text>
</comment>
<keyword evidence="1" id="KW-0812">Transmembrane</keyword>
<evidence type="ECO:0000313" key="3">
    <source>
        <dbReference type="Proteomes" id="UP000704762"/>
    </source>
</evidence>
<evidence type="ECO:0000313" key="2">
    <source>
        <dbReference type="EMBL" id="MBM7800613.1"/>
    </source>
</evidence>
<evidence type="ECO:0008006" key="4">
    <source>
        <dbReference type="Google" id="ProtNLM"/>
    </source>
</evidence>
<dbReference type="EMBL" id="JAFBCF010000001">
    <property type="protein sequence ID" value="MBM7800613.1"/>
    <property type="molecule type" value="Genomic_DNA"/>
</dbReference>
<sequence length="151" mass="15853">MPITNSPTTNAATMNGYVAKDFNPVSGLKALGGLFGYGLAMSALYATTGVGVPCPFRSLTGWNCPLCGGTRMGRSLLELDLVSAFRYNPLALVALVLLGVLGVLWTVEVLGGPKVRPPAALGARLKRVHPTRWSLIGLAVAVVYTLARNLV</sequence>
<feature type="transmembrane region" description="Helical" evidence="1">
    <location>
        <begin position="90"/>
        <end position="110"/>
    </location>
</feature>
<keyword evidence="1" id="KW-1133">Transmembrane helix</keyword>
<evidence type="ECO:0000256" key="1">
    <source>
        <dbReference type="SAM" id="Phobius"/>
    </source>
</evidence>
<accession>A0ABS2RPM0</accession>
<dbReference type="Pfam" id="PF10825">
    <property type="entry name" value="DUF2752"/>
    <property type="match status" value="1"/>
</dbReference>
<keyword evidence="1" id="KW-0472">Membrane</keyword>
<gene>
    <name evidence="2" type="ORF">JOE57_003534</name>
</gene>
<organism evidence="2 3">
    <name type="scientific">Microlunatus panaciterrae</name>
    <dbReference type="NCBI Taxonomy" id="400768"/>
    <lineage>
        <taxon>Bacteria</taxon>
        <taxon>Bacillati</taxon>
        <taxon>Actinomycetota</taxon>
        <taxon>Actinomycetes</taxon>
        <taxon>Propionibacteriales</taxon>
        <taxon>Propionibacteriaceae</taxon>
        <taxon>Microlunatus</taxon>
    </lineage>
</organism>
<feature type="transmembrane region" description="Helical" evidence="1">
    <location>
        <begin position="131"/>
        <end position="147"/>
    </location>
</feature>
<protein>
    <recommendedName>
        <fullName evidence="4">DUF2752 domain-containing protein</fullName>
    </recommendedName>
</protein>
<name>A0ABS2RPM0_9ACTN</name>
<dbReference type="InterPro" id="IPR021215">
    <property type="entry name" value="DUF2752"/>
</dbReference>
<reference evidence="2 3" key="1">
    <citation type="submission" date="2021-01" db="EMBL/GenBank/DDBJ databases">
        <title>Sequencing the genomes of 1000 actinobacteria strains.</title>
        <authorList>
            <person name="Klenk H.-P."/>
        </authorList>
    </citation>
    <scope>NUCLEOTIDE SEQUENCE [LARGE SCALE GENOMIC DNA]</scope>
    <source>
        <strain evidence="2 3">DSM 18662</strain>
    </source>
</reference>
<keyword evidence="3" id="KW-1185">Reference proteome</keyword>